<evidence type="ECO:0000313" key="1">
    <source>
        <dbReference type="EMBL" id="KAA6317718.1"/>
    </source>
</evidence>
<comment type="caution">
    <text evidence="1">The sequence shown here is derived from an EMBL/GenBank/DDBJ whole genome shotgun (WGS) entry which is preliminary data.</text>
</comment>
<dbReference type="AlphaFoldDB" id="A0A5J4Q9J7"/>
<name>A0A5J4Q9J7_9ZZZZ</name>
<reference evidence="1" key="1">
    <citation type="submission" date="2019-03" db="EMBL/GenBank/DDBJ databases">
        <title>Single cell metagenomics reveals metabolic interactions within the superorganism composed of flagellate Streblomastix strix and complex community of Bacteroidetes bacteria on its surface.</title>
        <authorList>
            <person name="Treitli S.C."/>
            <person name="Kolisko M."/>
            <person name="Husnik F."/>
            <person name="Keeling P."/>
            <person name="Hampl V."/>
        </authorList>
    </citation>
    <scope>NUCLEOTIDE SEQUENCE</scope>
    <source>
        <strain evidence="1">STM</strain>
    </source>
</reference>
<dbReference type="EMBL" id="SNRY01004429">
    <property type="protein sequence ID" value="KAA6317718.1"/>
    <property type="molecule type" value="Genomic_DNA"/>
</dbReference>
<organism evidence="1">
    <name type="scientific">termite gut metagenome</name>
    <dbReference type="NCBI Taxonomy" id="433724"/>
    <lineage>
        <taxon>unclassified sequences</taxon>
        <taxon>metagenomes</taxon>
        <taxon>organismal metagenomes</taxon>
    </lineage>
</organism>
<sequence>MDGSTVPLADTEELREKYGCASNQTKYTAPTSRICVLYDALNHITIKGMLHPYFISEEKVSISCLENHADENTLLLFDLLLLHSRKKFQYPNADDTPP</sequence>
<protein>
    <submittedName>
        <fullName evidence="1">Uncharacterized protein</fullName>
    </submittedName>
</protein>
<accession>A0A5J4Q9J7</accession>
<gene>
    <name evidence="1" type="ORF">EZS27_032169</name>
</gene>
<proteinExistence type="predicted"/>